<evidence type="ECO:0000256" key="6">
    <source>
        <dbReference type="PROSITE-ProRule" id="PRU01256"/>
    </source>
</evidence>
<keyword evidence="10" id="KW-1185">Reference proteome</keyword>
<dbReference type="InterPro" id="IPR006642">
    <property type="entry name" value="Rad18_UBZ4"/>
</dbReference>
<dbReference type="GO" id="GO:0017116">
    <property type="term" value="F:single-stranded DNA helicase activity"/>
    <property type="evidence" value="ECO:0007669"/>
    <property type="project" value="TreeGrafter"/>
</dbReference>
<keyword evidence="1" id="KW-0479">Metal-binding</keyword>
<keyword evidence="3 6" id="KW-0863">Zinc-finger</keyword>
<evidence type="ECO:0000256" key="5">
    <source>
        <dbReference type="ARBA" id="ARBA00023204"/>
    </source>
</evidence>
<feature type="domain" description="UBZ4-type" evidence="8">
    <location>
        <begin position="5"/>
        <end position="32"/>
    </location>
</feature>
<keyword evidence="2 6" id="KW-0227">DNA damage</keyword>
<name>A0AAD9UFM1_RIDPI</name>
<evidence type="ECO:0000256" key="7">
    <source>
        <dbReference type="SAM" id="MobiDB-lite"/>
    </source>
</evidence>
<dbReference type="GO" id="GO:0008047">
    <property type="term" value="F:enzyme activator activity"/>
    <property type="evidence" value="ECO:0007669"/>
    <property type="project" value="TreeGrafter"/>
</dbReference>
<dbReference type="InterPro" id="IPR027417">
    <property type="entry name" value="P-loop_NTPase"/>
</dbReference>
<dbReference type="InterPro" id="IPR051314">
    <property type="entry name" value="AAA_ATPase_RarA/MGS1/WRNIP1"/>
</dbReference>
<dbReference type="Gene3D" id="3.40.50.300">
    <property type="entry name" value="P-loop containing nucleotide triphosphate hydrolases"/>
    <property type="match status" value="1"/>
</dbReference>
<evidence type="ECO:0000256" key="2">
    <source>
        <dbReference type="ARBA" id="ARBA00022763"/>
    </source>
</evidence>
<comment type="caution">
    <text evidence="9">The sequence shown here is derived from an EMBL/GenBank/DDBJ whole genome shotgun (WGS) entry which is preliminary data.</text>
</comment>
<dbReference type="Gene3D" id="3.30.160.60">
    <property type="entry name" value="Classic Zinc Finger"/>
    <property type="match status" value="1"/>
</dbReference>
<dbReference type="Proteomes" id="UP001209878">
    <property type="component" value="Unassembled WGS sequence"/>
</dbReference>
<dbReference type="GO" id="GO:0008270">
    <property type="term" value="F:zinc ion binding"/>
    <property type="evidence" value="ECO:0007669"/>
    <property type="project" value="UniProtKB-KW"/>
</dbReference>
<dbReference type="PROSITE" id="PS51908">
    <property type="entry name" value="ZF_UBZ4"/>
    <property type="match status" value="1"/>
</dbReference>
<dbReference type="GO" id="GO:0003677">
    <property type="term" value="F:DNA binding"/>
    <property type="evidence" value="ECO:0007669"/>
    <property type="project" value="InterPro"/>
</dbReference>
<keyword evidence="5 6" id="KW-0234">DNA repair</keyword>
<gene>
    <name evidence="9" type="ORF">NP493_156g00003</name>
</gene>
<dbReference type="AlphaFoldDB" id="A0AAD9UFM1"/>
<keyword evidence="4" id="KW-0862">Zinc</keyword>
<dbReference type="PANTHER" id="PTHR13779:SF7">
    <property type="entry name" value="ATPASE WRNIP1"/>
    <property type="match status" value="1"/>
</dbReference>
<accession>A0AAD9UFM1</accession>
<reference evidence="9" key="1">
    <citation type="journal article" date="2023" name="Mol. Biol. Evol.">
        <title>Third-Generation Sequencing Reveals the Adaptive Role of the Epigenome in Three Deep-Sea Polychaetes.</title>
        <authorList>
            <person name="Perez M."/>
            <person name="Aroh O."/>
            <person name="Sun Y."/>
            <person name="Lan Y."/>
            <person name="Juniper S.K."/>
            <person name="Young C.R."/>
            <person name="Angers B."/>
            <person name="Qian P.Y."/>
        </authorList>
    </citation>
    <scope>NUCLEOTIDE SEQUENCE</scope>
    <source>
        <strain evidence="9">R07B-5</strain>
    </source>
</reference>
<dbReference type="GO" id="GO:0005634">
    <property type="term" value="C:nucleus"/>
    <property type="evidence" value="ECO:0007669"/>
    <property type="project" value="TreeGrafter"/>
</dbReference>
<dbReference type="EMBL" id="JAODUO010000156">
    <property type="protein sequence ID" value="KAK2187698.1"/>
    <property type="molecule type" value="Genomic_DNA"/>
</dbReference>
<organism evidence="9 10">
    <name type="scientific">Ridgeia piscesae</name>
    <name type="common">Tubeworm</name>
    <dbReference type="NCBI Taxonomy" id="27915"/>
    <lineage>
        <taxon>Eukaryota</taxon>
        <taxon>Metazoa</taxon>
        <taxon>Spiralia</taxon>
        <taxon>Lophotrochozoa</taxon>
        <taxon>Annelida</taxon>
        <taxon>Polychaeta</taxon>
        <taxon>Sedentaria</taxon>
        <taxon>Canalipalpata</taxon>
        <taxon>Sabellida</taxon>
        <taxon>Siboglinidae</taxon>
        <taxon>Ridgeia</taxon>
    </lineage>
</organism>
<dbReference type="SUPFAM" id="SSF52540">
    <property type="entry name" value="P-loop containing nucleoside triphosphate hydrolases"/>
    <property type="match status" value="1"/>
</dbReference>
<sequence>MEKVELPCPVCQRCISAAAIDAHVNWCLNRLEDVGRDRDGEEGGITLRKRLKADPTGVSDQNQMGMDETWKFFGGISRKSKSFSGHKISHKPHASQTQLTLSTVKKTAVTKDSTVTIPPGDSTGVMLGTVSSSVKNRDIDRESGVLKLVSSTPVLPLAEEMRPKCLADYIGQEQVLGKTTMLHTLLNSQQIPSMVIWGPPGCGKVRKYEMMIK</sequence>
<evidence type="ECO:0000256" key="3">
    <source>
        <dbReference type="ARBA" id="ARBA00022771"/>
    </source>
</evidence>
<evidence type="ECO:0000313" key="10">
    <source>
        <dbReference type="Proteomes" id="UP001209878"/>
    </source>
</evidence>
<dbReference type="GO" id="GO:0000731">
    <property type="term" value="P:DNA synthesis involved in DNA repair"/>
    <property type="evidence" value="ECO:0007669"/>
    <property type="project" value="TreeGrafter"/>
</dbReference>
<evidence type="ECO:0000313" key="9">
    <source>
        <dbReference type="EMBL" id="KAK2187698.1"/>
    </source>
</evidence>
<protein>
    <recommendedName>
        <fullName evidence="8">UBZ4-type domain-containing protein</fullName>
    </recommendedName>
</protein>
<evidence type="ECO:0000259" key="8">
    <source>
        <dbReference type="PROSITE" id="PS51908"/>
    </source>
</evidence>
<proteinExistence type="predicted"/>
<dbReference type="GO" id="GO:0006261">
    <property type="term" value="P:DNA-templated DNA replication"/>
    <property type="evidence" value="ECO:0007669"/>
    <property type="project" value="TreeGrafter"/>
</dbReference>
<evidence type="ECO:0000256" key="4">
    <source>
        <dbReference type="ARBA" id="ARBA00022833"/>
    </source>
</evidence>
<evidence type="ECO:0000256" key="1">
    <source>
        <dbReference type="ARBA" id="ARBA00022723"/>
    </source>
</evidence>
<feature type="region of interest" description="Disordered" evidence="7">
    <location>
        <begin position="38"/>
        <end position="63"/>
    </location>
</feature>
<dbReference type="PANTHER" id="PTHR13779">
    <property type="entry name" value="WERNER HELICASE-INTERACTING PROTEIN 1 FAMILY MEMBER"/>
    <property type="match status" value="1"/>
</dbReference>